<evidence type="ECO:0000256" key="2">
    <source>
        <dbReference type="ARBA" id="ARBA00010446"/>
    </source>
</evidence>
<proteinExistence type="inferred from homology"/>
<dbReference type="AlphaFoldDB" id="A0A8H7EZ78"/>
<evidence type="ECO:0000256" key="6">
    <source>
        <dbReference type="RuleBase" id="RU365009"/>
    </source>
</evidence>
<comment type="subcellular location">
    <subcellularLocation>
        <location evidence="1 6">Secreted</location>
        <location evidence="1 6">Cell wall</location>
    </subcellularLocation>
</comment>
<feature type="chain" id="PRO_5034254970" description="Hydrophobin" evidence="6">
    <location>
        <begin position="20"/>
        <end position="111"/>
    </location>
</feature>
<comment type="caution">
    <text evidence="7">The sequence shown here is derived from an EMBL/GenBank/DDBJ whole genome shotgun (WGS) entry which is preliminary data.</text>
</comment>
<comment type="similarity">
    <text evidence="2 6">Belongs to the fungal hydrophobin family.</text>
</comment>
<evidence type="ECO:0000313" key="7">
    <source>
        <dbReference type="EMBL" id="KAF7768381.1"/>
    </source>
</evidence>
<dbReference type="GO" id="GO:0009277">
    <property type="term" value="C:fungal-type cell wall"/>
    <property type="evidence" value="ECO:0007669"/>
    <property type="project" value="InterPro"/>
</dbReference>
<reference evidence="7 8" key="1">
    <citation type="journal article" name="Sci. Rep.">
        <title>Telomere-to-telomere assembled and centromere annotated genomes of the two main subspecies of the button mushroom Agaricus bisporus reveal especially polymorphic chromosome ends.</title>
        <authorList>
            <person name="Sonnenberg A.S.M."/>
            <person name="Sedaghat-Telgerd N."/>
            <person name="Lavrijssen B."/>
            <person name="Ohm R.A."/>
            <person name="Hendrickx P.M."/>
            <person name="Scholtmeijer K."/>
            <person name="Baars J.J.P."/>
            <person name="van Peer A."/>
        </authorList>
    </citation>
    <scope>NUCLEOTIDE SEQUENCE [LARGE SCALE GENOMIC DNA]</scope>
    <source>
        <strain evidence="7 8">H119_p4</strain>
    </source>
</reference>
<evidence type="ECO:0000256" key="3">
    <source>
        <dbReference type="ARBA" id="ARBA00022512"/>
    </source>
</evidence>
<keyword evidence="4 6" id="KW-0964">Secreted</keyword>
<dbReference type="InterPro" id="IPR001338">
    <property type="entry name" value="Class_I_Hydrophobin"/>
</dbReference>
<evidence type="ECO:0000256" key="1">
    <source>
        <dbReference type="ARBA" id="ARBA00004191"/>
    </source>
</evidence>
<dbReference type="GO" id="GO:0005199">
    <property type="term" value="F:structural constituent of cell wall"/>
    <property type="evidence" value="ECO:0007669"/>
    <property type="project" value="InterPro"/>
</dbReference>
<organism evidence="7 8">
    <name type="scientific">Agaricus bisporus var. burnettii</name>
    <dbReference type="NCBI Taxonomy" id="192524"/>
    <lineage>
        <taxon>Eukaryota</taxon>
        <taxon>Fungi</taxon>
        <taxon>Dikarya</taxon>
        <taxon>Basidiomycota</taxon>
        <taxon>Agaricomycotina</taxon>
        <taxon>Agaricomycetes</taxon>
        <taxon>Agaricomycetidae</taxon>
        <taxon>Agaricales</taxon>
        <taxon>Agaricineae</taxon>
        <taxon>Agaricaceae</taxon>
        <taxon>Agaricus</taxon>
    </lineage>
</organism>
<gene>
    <name evidence="7" type="ORF">Agabi119p4_7624</name>
</gene>
<dbReference type="Proteomes" id="UP000629468">
    <property type="component" value="Unassembled WGS sequence"/>
</dbReference>
<evidence type="ECO:0000313" key="8">
    <source>
        <dbReference type="Proteomes" id="UP000629468"/>
    </source>
</evidence>
<keyword evidence="5 6" id="KW-1015">Disulfide bond</keyword>
<dbReference type="CDD" id="cd23507">
    <property type="entry name" value="hydrophobin_I"/>
    <property type="match status" value="1"/>
</dbReference>
<sequence length="111" mass="11967">MHRLTTILFFSATLAKVKGMPGRALYARDGCNVNQVTHCCQEMTTTDDAHAIQILHDLGFPIDSNAVVVGKKCTEHDGNNCVASPVCCSGNLDHETALNCSPVNHNGVERD</sequence>
<dbReference type="EMBL" id="JABXXO010000010">
    <property type="protein sequence ID" value="KAF7768381.1"/>
    <property type="molecule type" value="Genomic_DNA"/>
</dbReference>
<evidence type="ECO:0000256" key="4">
    <source>
        <dbReference type="ARBA" id="ARBA00022525"/>
    </source>
</evidence>
<keyword evidence="3 6" id="KW-0134">Cell wall</keyword>
<evidence type="ECO:0000256" key="5">
    <source>
        <dbReference type="ARBA" id="ARBA00023157"/>
    </source>
</evidence>
<feature type="signal peptide" evidence="6">
    <location>
        <begin position="1"/>
        <end position="19"/>
    </location>
</feature>
<keyword evidence="6" id="KW-0732">Signal</keyword>
<dbReference type="SMART" id="SM00075">
    <property type="entry name" value="HYDRO"/>
    <property type="match status" value="1"/>
</dbReference>
<name>A0A8H7EZ78_AGABI</name>
<protein>
    <recommendedName>
        <fullName evidence="6">Hydrophobin</fullName>
    </recommendedName>
</protein>
<dbReference type="Pfam" id="PF01185">
    <property type="entry name" value="Hydrophobin"/>
    <property type="match status" value="1"/>
</dbReference>
<accession>A0A8H7EZ78</accession>